<comment type="caution">
    <text evidence="2">The sequence shown here is derived from an EMBL/GenBank/DDBJ whole genome shotgun (WGS) entry which is preliminary data.</text>
</comment>
<gene>
    <name evidence="2" type="ORF">HDF16_001630</name>
</gene>
<dbReference type="EMBL" id="JACHIP010000002">
    <property type="protein sequence ID" value="MBB5056945.1"/>
    <property type="molecule type" value="Genomic_DNA"/>
</dbReference>
<dbReference type="Pfam" id="PF00975">
    <property type="entry name" value="Thioesterase"/>
    <property type="match status" value="1"/>
</dbReference>
<dbReference type="AlphaFoldDB" id="A0A7W8E4A1"/>
<evidence type="ECO:0000313" key="3">
    <source>
        <dbReference type="Proteomes" id="UP000540989"/>
    </source>
</evidence>
<sequence length="271" mass="29326">MYLPGAGGGGEGDLAELAAGLDFPVSFEPVRYPGWQRSMAEGFSAEILLEELAAEIERKVPSGPIRIMGMSIGGHLGYTIALRLQAKGREIAGLCVVDSFMIESSKATAGWQGRALAQGMDLLRKGRYMTFARFIRSKAWRGLLRLGGKPLLSLVGRVSGSGGMNTLLARDAMADQELSMRLLIVHLAPWLKELDCEPVPLIAPVALLRTKVSARDDLSWMRRCPYVSIYEVPGTHETLFEAENIGEMRKAFGAAAMEFSRAGAAALETPA</sequence>
<dbReference type="InterPro" id="IPR001031">
    <property type="entry name" value="Thioesterase"/>
</dbReference>
<proteinExistence type="predicted"/>
<reference evidence="2 3" key="1">
    <citation type="submission" date="2020-08" db="EMBL/GenBank/DDBJ databases">
        <title>Genomic Encyclopedia of Type Strains, Phase IV (KMG-V): Genome sequencing to study the core and pangenomes of soil and plant-associated prokaryotes.</title>
        <authorList>
            <person name="Whitman W."/>
        </authorList>
    </citation>
    <scope>NUCLEOTIDE SEQUENCE [LARGE SCALE GENOMIC DNA]</scope>
    <source>
        <strain evidence="2 3">M8UP14</strain>
    </source>
</reference>
<protein>
    <submittedName>
        <fullName evidence="2">Thioesterase domain-containing protein</fullName>
    </submittedName>
</protein>
<keyword evidence="3" id="KW-1185">Reference proteome</keyword>
<organism evidence="2 3">
    <name type="scientific">Granulicella aggregans</name>
    <dbReference type="NCBI Taxonomy" id="474949"/>
    <lineage>
        <taxon>Bacteria</taxon>
        <taxon>Pseudomonadati</taxon>
        <taxon>Acidobacteriota</taxon>
        <taxon>Terriglobia</taxon>
        <taxon>Terriglobales</taxon>
        <taxon>Acidobacteriaceae</taxon>
        <taxon>Granulicella</taxon>
    </lineage>
</organism>
<evidence type="ECO:0000259" key="1">
    <source>
        <dbReference type="Pfam" id="PF00975"/>
    </source>
</evidence>
<evidence type="ECO:0000313" key="2">
    <source>
        <dbReference type="EMBL" id="MBB5056945.1"/>
    </source>
</evidence>
<dbReference type="Proteomes" id="UP000540989">
    <property type="component" value="Unassembled WGS sequence"/>
</dbReference>
<feature type="domain" description="Thioesterase" evidence="1">
    <location>
        <begin position="3"/>
        <end position="117"/>
    </location>
</feature>
<dbReference type="Gene3D" id="3.40.50.1820">
    <property type="entry name" value="alpha/beta hydrolase"/>
    <property type="match status" value="1"/>
</dbReference>
<accession>A0A7W8E4A1</accession>
<name>A0A7W8E4A1_9BACT</name>
<dbReference type="InterPro" id="IPR029058">
    <property type="entry name" value="AB_hydrolase_fold"/>
</dbReference>
<dbReference type="SUPFAM" id="SSF53474">
    <property type="entry name" value="alpha/beta-Hydrolases"/>
    <property type="match status" value="1"/>
</dbReference>